<dbReference type="PANTHER" id="PTHR48005">
    <property type="entry name" value="LEUCINE RICH REPEAT KINASE 2"/>
    <property type="match status" value="1"/>
</dbReference>
<reference evidence="25" key="2">
    <citation type="submission" date="2023-05" db="EMBL/GenBank/DDBJ databases">
        <authorList>
            <person name="Schelkunov M.I."/>
        </authorList>
    </citation>
    <scope>NUCLEOTIDE SEQUENCE</scope>
    <source>
        <strain evidence="25">Hsosn_3</strain>
        <tissue evidence="25">Leaf</tissue>
    </source>
</reference>
<accession>A0AAD8HSJ6</accession>
<dbReference type="GO" id="GO:0009791">
    <property type="term" value="P:post-embryonic development"/>
    <property type="evidence" value="ECO:0007669"/>
    <property type="project" value="UniProtKB-ARBA"/>
</dbReference>
<dbReference type="PANTHER" id="PTHR48005:SF70">
    <property type="entry name" value="MDIS1-INTERACTING RECEPTOR LIKE KINASE 2-LIKE"/>
    <property type="match status" value="1"/>
</dbReference>
<evidence type="ECO:0000256" key="2">
    <source>
        <dbReference type="ARBA" id="ARBA00004479"/>
    </source>
</evidence>
<feature type="domain" description="Protein kinase" evidence="24">
    <location>
        <begin position="702"/>
        <end position="910"/>
    </location>
</feature>
<evidence type="ECO:0000256" key="21">
    <source>
        <dbReference type="PROSITE-ProRule" id="PRU10141"/>
    </source>
</evidence>
<dbReference type="SUPFAM" id="SSF56112">
    <property type="entry name" value="Protein kinase-like (PK-like)"/>
    <property type="match status" value="1"/>
</dbReference>
<dbReference type="PROSITE" id="PS00107">
    <property type="entry name" value="PROTEIN_KINASE_ATP"/>
    <property type="match status" value="1"/>
</dbReference>
<evidence type="ECO:0000256" key="23">
    <source>
        <dbReference type="SAM" id="SignalP"/>
    </source>
</evidence>
<keyword evidence="6" id="KW-0597">Phosphoprotein</keyword>
<evidence type="ECO:0000313" key="25">
    <source>
        <dbReference type="EMBL" id="KAK1371335.1"/>
    </source>
</evidence>
<dbReference type="PRINTS" id="PR00019">
    <property type="entry name" value="LEURICHRPT"/>
</dbReference>
<reference evidence="25" key="1">
    <citation type="submission" date="2023-02" db="EMBL/GenBank/DDBJ databases">
        <title>Genome of toxic invasive species Heracleum sosnowskyi carries increased number of genes despite the absence of recent whole-genome duplications.</title>
        <authorList>
            <person name="Schelkunov M."/>
            <person name="Shtratnikova V."/>
            <person name="Makarenko M."/>
            <person name="Klepikova A."/>
            <person name="Omelchenko D."/>
            <person name="Novikova G."/>
            <person name="Obukhova E."/>
            <person name="Bogdanov V."/>
            <person name="Penin A."/>
            <person name="Logacheva M."/>
        </authorList>
    </citation>
    <scope>NUCLEOTIDE SEQUENCE</scope>
    <source>
        <strain evidence="25">Hsosn_3</strain>
        <tissue evidence="25">Leaf</tissue>
    </source>
</reference>
<keyword evidence="26" id="KW-1185">Reference proteome</keyword>
<evidence type="ECO:0000256" key="19">
    <source>
        <dbReference type="ARBA" id="ARBA00047899"/>
    </source>
</evidence>
<keyword evidence="16 22" id="KW-0472">Membrane</keyword>
<dbReference type="GO" id="GO:0005886">
    <property type="term" value="C:plasma membrane"/>
    <property type="evidence" value="ECO:0007669"/>
    <property type="project" value="UniProtKB-SubCell"/>
</dbReference>
<dbReference type="InterPro" id="IPR011009">
    <property type="entry name" value="Kinase-like_dom_sf"/>
</dbReference>
<dbReference type="SMART" id="SM00369">
    <property type="entry name" value="LRR_TYP"/>
    <property type="match status" value="8"/>
</dbReference>
<dbReference type="InterPro" id="IPR013210">
    <property type="entry name" value="LRR_N_plant-typ"/>
</dbReference>
<proteinExistence type="predicted"/>
<dbReference type="FunFam" id="3.80.10.10:FF:000383">
    <property type="entry name" value="Leucine-rich repeat receptor protein kinase EMS1"/>
    <property type="match status" value="1"/>
</dbReference>
<dbReference type="AlphaFoldDB" id="A0AAD8HSJ6"/>
<evidence type="ECO:0000256" key="9">
    <source>
        <dbReference type="ARBA" id="ARBA00022692"/>
    </source>
</evidence>
<comment type="catalytic activity">
    <reaction evidence="19">
        <text>L-threonyl-[protein] + ATP = O-phospho-L-threonyl-[protein] + ADP + H(+)</text>
        <dbReference type="Rhea" id="RHEA:46608"/>
        <dbReference type="Rhea" id="RHEA-COMP:11060"/>
        <dbReference type="Rhea" id="RHEA-COMP:11605"/>
        <dbReference type="ChEBI" id="CHEBI:15378"/>
        <dbReference type="ChEBI" id="CHEBI:30013"/>
        <dbReference type="ChEBI" id="CHEBI:30616"/>
        <dbReference type="ChEBI" id="CHEBI:61977"/>
        <dbReference type="ChEBI" id="CHEBI:456216"/>
        <dbReference type="EC" id="2.7.11.1"/>
    </reaction>
</comment>
<keyword evidence="9 22" id="KW-0812">Transmembrane</keyword>
<keyword evidence="11" id="KW-0677">Repeat</keyword>
<dbReference type="Pfam" id="PF00560">
    <property type="entry name" value="LRR_1"/>
    <property type="match status" value="9"/>
</dbReference>
<dbReference type="Pfam" id="PF13855">
    <property type="entry name" value="LRR_8"/>
    <property type="match status" value="1"/>
</dbReference>
<evidence type="ECO:0000256" key="17">
    <source>
        <dbReference type="ARBA" id="ARBA00023170"/>
    </source>
</evidence>
<evidence type="ECO:0000259" key="24">
    <source>
        <dbReference type="PROSITE" id="PS50011"/>
    </source>
</evidence>
<dbReference type="EC" id="2.7.11.1" evidence="3"/>
<evidence type="ECO:0000256" key="14">
    <source>
        <dbReference type="ARBA" id="ARBA00022840"/>
    </source>
</evidence>
<dbReference type="GO" id="GO:0006952">
    <property type="term" value="P:defense response"/>
    <property type="evidence" value="ECO:0007669"/>
    <property type="project" value="UniProtKB-ARBA"/>
</dbReference>
<dbReference type="InterPro" id="IPR000719">
    <property type="entry name" value="Prot_kinase_dom"/>
</dbReference>
<evidence type="ECO:0000256" key="11">
    <source>
        <dbReference type="ARBA" id="ARBA00022737"/>
    </source>
</evidence>
<dbReference type="PROSITE" id="PS00109">
    <property type="entry name" value="PROTEIN_KINASE_TYR"/>
    <property type="match status" value="1"/>
</dbReference>
<dbReference type="InterPro" id="IPR001611">
    <property type="entry name" value="Leu-rich_rpt"/>
</dbReference>
<evidence type="ECO:0000256" key="22">
    <source>
        <dbReference type="SAM" id="Phobius"/>
    </source>
</evidence>
<dbReference type="Proteomes" id="UP001237642">
    <property type="component" value="Unassembled WGS sequence"/>
</dbReference>
<comment type="catalytic activity">
    <reaction evidence="20">
        <text>L-seryl-[protein] + ATP = O-phospho-L-seryl-[protein] + ADP + H(+)</text>
        <dbReference type="Rhea" id="RHEA:17989"/>
        <dbReference type="Rhea" id="RHEA-COMP:9863"/>
        <dbReference type="Rhea" id="RHEA-COMP:11604"/>
        <dbReference type="ChEBI" id="CHEBI:15378"/>
        <dbReference type="ChEBI" id="CHEBI:29999"/>
        <dbReference type="ChEBI" id="CHEBI:30616"/>
        <dbReference type="ChEBI" id="CHEBI:83421"/>
        <dbReference type="ChEBI" id="CHEBI:456216"/>
        <dbReference type="EC" id="2.7.11.1"/>
    </reaction>
</comment>
<dbReference type="SMART" id="SM00365">
    <property type="entry name" value="LRR_SD22"/>
    <property type="match status" value="5"/>
</dbReference>
<evidence type="ECO:0000256" key="16">
    <source>
        <dbReference type="ARBA" id="ARBA00023136"/>
    </source>
</evidence>
<dbReference type="GO" id="GO:0004674">
    <property type="term" value="F:protein serine/threonine kinase activity"/>
    <property type="evidence" value="ECO:0007669"/>
    <property type="project" value="UniProtKB-KW"/>
</dbReference>
<dbReference type="InterPro" id="IPR017441">
    <property type="entry name" value="Protein_kinase_ATP_BS"/>
</dbReference>
<dbReference type="Gene3D" id="3.30.200.20">
    <property type="entry name" value="Phosphorylase Kinase, domain 1"/>
    <property type="match status" value="1"/>
</dbReference>
<keyword evidence="4" id="KW-1003">Cell membrane</keyword>
<dbReference type="GO" id="GO:0005524">
    <property type="term" value="F:ATP binding"/>
    <property type="evidence" value="ECO:0007669"/>
    <property type="project" value="UniProtKB-UniRule"/>
</dbReference>
<gene>
    <name evidence="25" type="ORF">POM88_037427</name>
</gene>
<keyword evidence="13 25" id="KW-0418">Kinase</keyword>
<dbReference type="FunFam" id="3.80.10.10:FF:000233">
    <property type="entry name" value="Leucine-rich repeat receptor-like protein kinase TDR"/>
    <property type="match status" value="1"/>
</dbReference>
<dbReference type="InterPro" id="IPR051420">
    <property type="entry name" value="Ser_Thr_Kinases_DiverseReg"/>
</dbReference>
<keyword evidence="5" id="KW-0723">Serine/threonine-protein kinase</keyword>
<comment type="subcellular location">
    <subcellularLocation>
        <location evidence="1">Cell membrane</location>
    </subcellularLocation>
    <subcellularLocation>
        <location evidence="2">Membrane</location>
        <topology evidence="2">Single-pass type I membrane protein</topology>
    </subcellularLocation>
</comment>
<evidence type="ECO:0000256" key="15">
    <source>
        <dbReference type="ARBA" id="ARBA00022989"/>
    </source>
</evidence>
<organism evidence="25 26">
    <name type="scientific">Heracleum sosnowskyi</name>
    <dbReference type="NCBI Taxonomy" id="360622"/>
    <lineage>
        <taxon>Eukaryota</taxon>
        <taxon>Viridiplantae</taxon>
        <taxon>Streptophyta</taxon>
        <taxon>Embryophyta</taxon>
        <taxon>Tracheophyta</taxon>
        <taxon>Spermatophyta</taxon>
        <taxon>Magnoliopsida</taxon>
        <taxon>eudicotyledons</taxon>
        <taxon>Gunneridae</taxon>
        <taxon>Pentapetalae</taxon>
        <taxon>asterids</taxon>
        <taxon>campanulids</taxon>
        <taxon>Apiales</taxon>
        <taxon>Apiaceae</taxon>
        <taxon>Apioideae</taxon>
        <taxon>apioid superclade</taxon>
        <taxon>Tordylieae</taxon>
        <taxon>Tordyliinae</taxon>
        <taxon>Heracleum</taxon>
    </lineage>
</organism>
<evidence type="ECO:0000313" key="26">
    <source>
        <dbReference type="Proteomes" id="UP001237642"/>
    </source>
</evidence>
<dbReference type="Pfam" id="PF08263">
    <property type="entry name" value="LRRNT_2"/>
    <property type="match status" value="1"/>
</dbReference>
<feature type="chain" id="PRO_5042266387" description="non-specific serine/threonine protein kinase" evidence="23">
    <location>
        <begin position="19"/>
        <end position="910"/>
    </location>
</feature>
<evidence type="ECO:0000256" key="8">
    <source>
        <dbReference type="ARBA" id="ARBA00022679"/>
    </source>
</evidence>
<evidence type="ECO:0000256" key="3">
    <source>
        <dbReference type="ARBA" id="ARBA00012513"/>
    </source>
</evidence>
<keyword evidence="7" id="KW-0433">Leucine-rich repeat</keyword>
<keyword evidence="18" id="KW-0325">Glycoprotein</keyword>
<dbReference type="InterPro" id="IPR032675">
    <property type="entry name" value="LRR_dom_sf"/>
</dbReference>
<keyword evidence="15 22" id="KW-1133">Transmembrane helix</keyword>
<sequence length="910" mass="100065">MLILAPLFLISCCHQINAIASSTLSATELSSEEAKALLIWKTNLDNSSQLLLSSWTEGSSLCNGWYGIKCNQAGNVVDMNFTKSGLKGTLDNLNFSFFPHLLSIDLSKNSLFGTIPSNIATLSRLSYLDIASNDISGKIPSEIGPIPKDIGKLKSLVQLELSTNHLSGPIPKSIGNLDRLSILYLYENKLSRPIPREIGLITSLLQLSLFKNQLTGPIPREVGMLSSLADLDLSDNHLTGPIPNSIGALDKLTILSLFLNKLSGSIPTEIGMLVSLVNLDLSSNNLIGPIPTSIGNLANLSLLYLFENKLSGPIPPEFNNLTNLTVIELGYNNLTGHLPQDICLGGSLSHFTANNNQLTGPVPDSLKNCTTLKRLRLERNSLTGNLSNDFGIYPILDYVDLGHNMLYGVLSIKWGLCPNLTSLRLSNNKLSGGIPPELGKVIGLARVDLSSNNLSGQIPRTFKTSSKLFELDLHNNKLSGYIPVEIGKLSKLQNLNFAGNTLNGSIPRELFNCIDLHILNVSGNKIEGIPLEMGNLDSLHTLDLSHNHLSGLLPPLKGLKDLEIIDISHNELSGFIVSSFEGMTSLTFEGPLPNIEVFRKAQFASLTNNKALCGNVSGLARCPTRDNVKRNKSFKIQIILPVSVTFVLFGLIAWICLYIYRRTRREKKDGEPTEVRDKNMFVVWSHDGKMVYENIITATENFDTKYIIGTGGSGTVYKAELENGLLVAVKKLHMPDDVEMETFKSFISEIRVLTVIRHRNIVKLYGFCSHSKHSFLVYEFLEGGSLWKKLSSNDEAEQFEWEKRLIVIKGVANALSYMHHGSVPPIVHRDISSNNIMLDSELEAHIADFGTAKFLKPDSSNWSSFAGTFGYAAPELAYTMEVNEKNDIYSFGVLSLEMVVGYSQDLTPEA</sequence>
<keyword evidence="8" id="KW-0808">Transferase</keyword>
<name>A0AAD8HSJ6_9APIA</name>
<comment type="caution">
    <text evidence="25">The sequence shown here is derived from an EMBL/GenBank/DDBJ whole genome shotgun (WGS) entry which is preliminary data.</text>
</comment>
<dbReference type="FunFam" id="3.30.200.20:FF:000309">
    <property type="entry name" value="Leucine-rich repeat receptor protein kinase MSP1"/>
    <property type="match status" value="1"/>
</dbReference>
<feature type="binding site" evidence="21">
    <location>
        <position position="731"/>
    </location>
    <ligand>
        <name>ATP</name>
        <dbReference type="ChEBI" id="CHEBI:30616"/>
    </ligand>
</feature>
<dbReference type="FunFam" id="3.80.10.10:FF:000400">
    <property type="entry name" value="Nuclear pore complex protein NUP107"/>
    <property type="match status" value="1"/>
</dbReference>
<evidence type="ECO:0000256" key="20">
    <source>
        <dbReference type="ARBA" id="ARBA00048679"/>
    </source>
</evidence>
<evidence type="ECO:0000256" key="10">
    <source>
        <dbReference type="ARBA" id="ARBA00022729"/>
    </source>
</evidence>
<feature type="transmembrane region" description="Helical" evidence="22">
    <location>
        <begin position="638"/>
        <end position="660"/>
    </location>
</feature>
<dbReference type="SUPFAM" id="SSF52058">
    <property type="entry name" value="L domain-like"/>
    <property type="match status" value="1"/>
</dbReference>
<dbReference type="Pfam" id="PF00069">
    <property type="entry name" value="Pkinase"/>
    <property type="match status" value="1"/>
</dbReference>
<dbReference type="InterPro" id="IPR008266">
    <property type="entry name" value="Tyr_kinase_AS"/>
</dbReference>
<keyword evidence="14 21" id="KW-0067">ATP-binding</keyword>
<keyword evidence="12 21" id="KW-0547">Nucleotide-binding</keyword>
<evidence type="ECO:0000256" key="18">
    <source>
        <dbReference type="ARBA" id="ARBA00023180"/>
    </source>
</evidence>
<keyword evidence="17" id="KW-0675">Receptor</keyword>
<dbReference type="Gene3D" id="3.80.10.10">
    <property type="entry name" value="Ribonuclease Inhibitor"/>
    <property type="match status" value="4"/>
</dbReference>
<dbReference type="GO" id="GO:0051707">
    <property type="term" value="P:response to other organism"/>
    <property type="evidence" value="ECO:0007669"/>
    <property type="project" value="UniProtKB-ARBA"/>
</dbReference>
<dbReference type="SUPFAM" id="SSF52047">
    <property type="entry name" value="RNI-like"/>
    <property type="match status" value="1"/>
</dbReference>
<evidence type="ECO:0000256" key="13">
    <source>
        <dbReference type="ARBA" id="ARBA00022777"/>
    </source>
</evidence>
<evidence type="ECO:0000256" key="1">
    <source>
        <dbReference type="ARBA" id="ARBA00004236"/>
    </source>
</evidence>
<feature type="signal peptide" evidence="23">
    <location>
        <begin position="1"/>
        <end position="18"/>
    </location>
</feature>
<keyword evidence="10 23" id="KW-0732">Signal</keyword>
<evidence type="ECO:0000256" key="6">
    <source>
        <dbReference type="ARBA" id="ARBA00022553"/>
    </source>
</evidence>
<dbReference type="PROSITE" id="PS51450">
    <property type="entry name" value="LRR"/>
    <property type="match status" value="1"/>
</dbReference>
<dbReference type="FunFam" id="3.80.10.10:FF:000041">
    <property type="entry name" value="LRR receptor-like serine/threonine-protein kinase ERECTA"/>
    <property type="match status" value="1"/>
</dbReference>
<evidence type="ECO:0000256" key="4">
    <source>
        <dbReference type="ARBA" id="ARBA00022475"/>
    </source>
</evidence>
<evidence type="ECO:0000256" key="12">
    <source>
        <dbReference type="ARBA" id="ARBA00022741"/>
    </source>
</evidence>
<dbReference type="EMBL" id="JAUIZM010000008">
    <property type="protein sequence ID" value="KAK1371335.1"/>
    <property type="molecule type" value="Genomic_DNA"/>
</dbReference>
<dbReference type="PROSITE" id="PS50011">
    <property type="entry name" value="PROTEIN_KINASE_DOM"/>
    <property type="match status" value="1"/>
</dbReference>
<evidence type="ECO:0000256" key="5">
    <source>
        <dbReference type="ARBA" id="ARBA00022527"/>
    </source>
</evidence>
<protein>
    <recommendedName>
        <fullName evidence="3">non-specific serine/threonine protein kinase</fullName>
        <ecNumber evidence="3">2.7.11.1</ecNumber>
    </recommendedName>
</protein>
<dbReference type="Gene3D" id="1.10.510.10">
    <property type="entry name" value="Transferase(Phosphotransferase) domain 1"/>
    <property type="match status" value="1"/>
</dbReference>
<dbReference type="InterPro" id="IPR003591">
    <property type="entry name" value="Leu-rich_rpt_typical-subtyp"/>
</dbReference>
<evidence type="ECO:0000256" key="7">
    <source>
        <dbReference type="ARBA" id="ARBA00022614"/>
    </source>
</evidence>